<reference evidence="4 5" key="1">
    <citation type="journal article" date="2011" name="Science">
        <title>The ecoresponsive genome of Daphnia pulex.</title>
        <authorList>
            <person name="Colbourne J.K."/>
            <person name="Pfrender M.E."/>
            <person name="Gilbert D."/>
            <person name="Thomas W.K."/>
            <person name="Tucker A."/>
            <person name="Oakley T.H."/>
            <person name="Tokishita S."/>
            <person name="Aerts A."/>
            <person name="Arnold G.J."/>
            <person name="Basu M.K."/>
            <person name="Bauer D.J."/>
            <person name="Caceres C.E."/>
            <person name="Carmel L."/>
            <person name="Casola C."/>
            <person name="Choi J.H."/>
            <person name="Detter J.C."/>
            <person name="Dong Q."/>
            <person name="Dusheyko S."/>
            <person name="Eads B.D."/>
            <person name="Frohlich T."/>
            <person name="Geiler-Samerotte K.A."/>
            <person name="Gerlach D."/>
            <person name="Hatcher P."/>
            <person name="Jogdeo S."/>
            <person name="Krijgsveld J."/>
            <person name="Kriventseva E.V."/>
            <person name="Kultz D."/>
            <person name="Laforsch C."/>
            <person name="Lindquist E."/>
            <person name="Lopez J."/>
            <person name="Manak J.R."/>
            <person name="Muller J."/>
            <person name="Pangilinan J."/>
            <person name="Patwardhan R.P."/>
            <person name="Pitluck S."/>
            <person name="Pritham E.J."/>
            <person name="Rechtsteiner A."/>
            <person name="Rho M."/>
            <person name="Rogozin I.B."/>
            <person name="Sakarya O."/>
            <person name="Salamov A."/>
            <person name="Schaack S."/>
            <person name="Shapiro H."/>
            <person name="Shiga Y."/>
            <person name="Skalitzky C."/>
            <person name="Smith Z."/>
            <person name="Souvorov A."/>
            <person name="Sung W."/>
            <person name="Tang Z."/>
            <person name="Tsuchiya D."/>
            <person name="Tu H."/>
            <person name="Vos H."/>
            <person name="Wang M."/>
            <person name="Wolf Y.I."/>
            <person name="Yamagata H."/>
            <person name="Yamada T."/>
            <person name="Ye Y."/>
            <person name="Shaw J.R."/>
            <person name="Andrews J."/>
            <person name="Crease T.J."/>
            <person name="Tang H."/>
            <person name="Lucas S.M."/>
            <person name="Robertson H.M."/>
            <person name="Bork P."/>
            <person name="Koonin E.V."/>
            <person name="Zdobnov E.M."/>
            <person name="Grigoriev I.V."/>
            <person name="Lynch M."/>
            <person name="Boore J.L."/>
        </authorList>
    </citation>
    <scope>NUCLEOTIDE SEQUENCE [LARGE SCALE GENOMIC DNA]</scope>
</reference>
<gene>
    <name evidence="4" type="ORF">DAPPUDRAFT_107240</name>
</gene>
<dbReference type="Proteomes" id="UP000000305">
    <property type="component" value="Unassembled WGS sequence"/>
</dbReference>
<dbReference type="InParanoid" id="E9GWG1"/>
<dbReference type="PhylomeDB" id="E9GWG1"/>
<dbReference type="STRING" id="6669.E9GWG1"/>
<dbReference type="KEGG" id="dpx:DAPPUDRAFT_107240"/>
<evidence type="ECO:0000313" key="4">
    <source>
        <dbReference type="EMBL" id="EFX76193.1"/>
    </source>
</evidence>
<name>E9GWG1_DAPPU</name>
<keyword evidence="1" id="KW-0479">Metal-binding</keyword>
<dbReference type="GO" id="GO:0008270">
    <property type="term" value="F:zinc ion binding"/>
    <property type="evidence" value="ECO:0007669"/>
    <property type="project" value="UniProtKB-KW"/>
</dbReference>
<evidence type="ECO:0000313" key="5">
    <source>
        <dbReference type="Proteomes" id="UP000000305"/>
    </source>
</evidence>
<dbReference type="PROSITE" id="PS50966">
    <property type="entry name" value="ZF_SWIM"/>
    <property type="match status" value="1"/>
</dbReference>
<dbReference type="EMBL" id="GL732570">
    <property type="protein sequence ID" value="EFX76193.1"/>
    <property type="molecule type" value="Genomic_DNA"/>
</dbReference>
<dbReference type="HOGENOM" id="CLU_322178_0_0_1"/>
<dbReference type="PANTHER" id="PTHR34718">
    <property type="entry name" value="PHD-TYPE DOMAIN-CONTAINING PROTEIN"/>
    <property type="match status" value="1"/>
</dbReference>
<keyword evidence="1" id="KW-0863">Zinc-finger</keyword>
<evidence type="ECO:0000259" key="3">
    <source>
        <dbReference type="PROSITE" id="PS50966"/>
    </source>
</evidence>
<dbReference type="eggNOG" id="ENOG502T3HH">
    <property type="taxonomic scope" value="Eukaryota"/>
</dbReference>
<keyword evidence="5" id="KW-1185">Reference proteome</keyword>
<keyword evidence="1" id="KW-0862">Zinc</keyword>
<dbReference type="AlphaFoldDB" id="E9GWG1"/>
<dbReference type="PANTHER" id="PTHR34718:SF2">
    <property type="entry name" value="PHD-TYPE DOMAIN-CONTAINING PROTEIN"/>
    <property type="match status" value="1"/>
</dbReference>
<evidence type="ECO:0000256" key="2">
    <source>
        <dbReference type="SAM" id="MobiDB-lite"/>
    </source>
</evidence>
<proteinExistence type="predicted"/>
<accession>E9GWG1</accession>
<dbReference type="OrthoDB" id="6378377at2759"/>
<feature type="region of interest" description="Disordered" evidence="2">
    <location>
        <begin position="540"/>
        <end position="559"/>
    </location>
</feature>
<organism evidence="4 5">
    <name type="scientific">Daphnia pulex</name>
    <name type="common">Water flea</name>
    <dbReference type="NCBI Taxonomy" id="6669"/>
    <lineage>
        <taxon>Eukaryota</taxon>
        <taxon>Metazoa</taxon>
        <taxon>Ecdysozoa</taxon>
        <taxon>Arthropoda</taxon>
        <taxon>Crustacea</taxon>
        <taxon>Branchiopoda</taxon>
        <taxon>Diplostraca</taxon>
        <taxon>Cladocera</taxon>
        <taxon>Anomopoda</taxon>
        <taxon>Daphniidae</taxon>
        <taxon>Daphnia</taxon>
    </lineage>
</organism>
<protein>
    <recommendedName>
        <fullName evidence="3">SWIM-type domain-containing protein</fullName>
    </recommendedName>
</protein>
<dbReference type="InterPro" id="IPR007527">
    <property type="entry name" value="Znf_SWIM"/>
</dbReference>
<evidence type="ECO:0000256" key="1">
    <source>
        <dbReference type="PROSITE-ProRule" id="PRU00325"/>
    </source>
</evidence>
<sequence>MEPVSKVAMQPKGGFSYVFEPDPTCKQKEDWRQDGWHWRQNSSYVYSITVEGRDYKIKKIPFYSIVGAALSTDVGFKREVFYHPEIPHRVLLVYMGDYTLAKPHCHGNAKSEKEKNENFVPTNNSTKERLKNSQGFFSNEYRKELLMGSTNLLEQLVNVPRDMEQVRNFQKEERRRIALTQDMNYNLQEIADDTKFIQEIVSYPDVAIFMYNKELLDLIKGLLNRNDLPYMALTVDTTFNMTEAYVTVLIARFTEFDECPVIPLATMVHERKLCKTHRFFWEKVNQFLPELCKANNMFLVSDEEKAIVNALKDLLPDVPAFRCWNHIFTNAKLKLQKLKMTEQKIQSWRMTTNTSESINCPMKRFNEWKERPIDSLCLALYNLSKTFIMKIIRGRYGRGEYTIREEFRKNYNLVEDAPNPTYFKNPETEAQIFARLREAKKNVEAAKVSATKRVAGETEKLDDDKDFDEVPTYARATEVISKDGIRIDGKAQCFIVTGTAENRIVILFPKKTCSCPATSTCYHILAVQIAVGIGDTTAKRPKNSTRYRKNAKKLADKRSGNKAPIKMDIDLKFRSPKRETIKRKAMVTVFTKKPTKKIKKEDDSSSVDDIDDIMADLTDGSISNDDSGLEDDCAEKADRDEETEYAIGLPVSESMMEAMLPSDDFEAVVEITASHSSYAPVRKPVDFRQLQFLDAKSIKDMKRSTKLVTSHINGVLAIMRQQFPEIGGLYNVHYGEKGNYPAPENKMWMQIINNNLCHWLLAVSGFPLCGDNDVAVFDSIGFDCDNDKFSVSTISNLVGSEEFTLRPQVVKNKQIVQVV</sequence>
<feature type="compositionally biased region" description="Basic residues" evidence="2">
    <location>
        <begin position="540"/>
        <end position="552"/>
    </location>
</feature>
<feature type="domain" description="SWIM-type" evidence="3">
    <location>
        <begin position="494"/>
        <end position="532"/>
    </location>
</feature>